<dbReference type="Pfam" id="PF20684">
    <property type="entry name" value="Fung_rhodopsin"/>
    <property type="match status" value="1"/>
</dbReference>
<gene>
    <name evidence="9" type="ORF">SUNI508_04217</name>
</gene>
<proteinExistence type="inferred from homology"/>
<evidence type="ECO:0000259" key="8">
    <source>
        <dbReference type="Pfam" id="PF20684"/>
    </source>
</evidence>
<feature type="compositionally biased region" description="Basic and acidic residues" evidence="6">
    <location>
        <begin position="335"/>
        <end position="349"/>
    </location>
</feature>
<evidence type="ECO:0000256" key="7">
    <source>
        <dbReference type="SAM" id="Phobius"/>
    </source>
</evidence>
<keyword evidence="10" id="KW-1185">Reference proteome</keyword>
<dbReference type="PANTHER" id="PTHR33048">
    <property type="entry name" value="PTH11-LIKE INTEGRAL MEMBRANE PROTEIN (AFU_ORTHOLOGUE AFUA_5G11245)"/>
    <property type="match status" value="1"/>
</dbReference>
<feature type="transmembrane region" description="Helical" evidence="7">
    <location>
        <begin position="206"/>
        <end position="228"/>
    </location>
</feature>
<accession>A0ABR2V8T6</accession>
<evidence type="ECO:0000313" key="10">
    <source>
        <dbReference type="Proteomes" id="UP001408356"/>
    </source>
</evidence>
<name>A0ABR2V8T6_9PEZI</name>
<organism evidence="9 10">
    <name type="scientific">Seiridium unicorne</name>
    <dbReference type="NCBI Taxonomy" id="138068"/>
    <lineage>
        <taxon>Eukaryota</taxon>
        <taxon>Fungi</taxon>
        <taxon>Dikarya</taxon>
        <taxon>Ascomycota</taxon>
        <taxon>Pezizomycotina</taxon>
        <taxon>Sordariomycetes</taxon>
        <taxon>Xylariomycetidae</taxon>
        <taxon>Amphisphaeriales</taxon>
        <taxon>Sporocadaceae</taxon>
        <taxon>Seiridium</taxon>
    </lineage>
</organism>
<keyword evidence="3 7" id="KW-1133">Transmembrane helix</keyword>
<sequence>MSVYDLPTSRTQKGAIAIEIIFCIMAILITALRIYSRQKTKALGSDDALVCVATVLSIAFCVTCIFCIRYMFIGLPAKDVPLNADYETAFKWGYAMGVVYNPILALTKLSVLMFMLRFSGVVQGIRYLTWAIFAFNTCQMVAMFTVVVFQCVPFAKNWNGSLEGRCVDTWAFTIATSTLTIITDVVCITLPLYILAGLNMSSRKKLGLMVVFGFGILTTVFSCIRLYFLYQTFHSTNPDDATSITFTFSAIEVNLAIVAASAPGIWPLISGRLGTRTRGSGSGGASYGRDYKKSGWIKTNSSTMPTQRHVNGEIDLRDMSDHNHAQVYRGSSLSDSKEDILPGRQHDEQGIRKTTKVDFIVSDR</sequence>
<feature type="transmembrane region" description="Helical" evidence="7">
    <location>
        <begin position="248"/>
        <end position="269"/>
    </location>
</feature>
<feature type="region of interest" description="Disordered" evidence="6">
    <location>
        <begin position="328"/>
        <end position="349"/>
    </location>
</feature>
<dbReference type="InterPro" id="IPR049326">
    <property type="entry name" value="Rhodopsin_dom_fungi"/>
</dbReference>
<protein>
    <submittedName>
        <fullName evidence="9">Integral membrane protein</fullName>
    </submittedName>
</protein>
<evidence type="ECO:0000256" key="6">
    <source>
        <dbReference type="SAM" id="MobiDB-lite"/>
    </source>
</evidence>
<feature type="transmembrane region" description="Helical" evidence="7">
    <location>
        <begin position="15"/>
        <end position="36"/>
    </location>
</feature>
<keyword evidence="4 7" id="KW-0472">Membrane</keyword>
<dbReference type="Proteomes" id="UP001408356">
    <property type="component" value="Unassembled WGS sequence"/>
</dbReference>
<evidence type="ECO:0000256" key="1">
    <source>
        <dbReference type="ARBA" id="ARBA00004141"/>
    </source>
</evidence>
<reference evidence="9 10" key="1">
    <citation type="journal article" date="2024" name="J. Plant Pathol.">
        <title>Sequence and assembly of the genome of Seiridium unicorne, isolate CBS 538.82, causal agent of cypress canker disease.</title>
        <authorList>
            <person name="Scali E."/>
            <person name="Rocca G.D."/>
            <person name="Danti R."/>
            <person name="Garbelotto M."/>
            <person name="Barberini S."/>
            <person name="Baroncelli R."/>
            <person name="Emiliani G."/>
        </authorList>
    </citation>
    <scope>NUCLEOTIDE SEQUENCE [LARGE SCALE GENOMIC DNA]</scope>
    <source>
        <strain evidence="9 10">BM-138-508</strain>
    </source>
</reference>
<feature type="transmembrane region" description="Helical" evidence="7">
    <location>
        <begin position="92"/>
        <end position="115"/>
    </location>
</feature>
<feature type="transmembrane region" description="Helical" evidence="7">
    <location>
        <begin position="169"/>
        <end position="194"/>
    </location>
</feature>
<feature type="transmembrane region" description="Helical" evidence="7">
    <location>
        <begin position="48"/>
        <end position="72"/>
    </location>
</feature>
<comment type="subcellular location">
    <subcellularLocation>
        <location evidence="1">Membrane</location>
        <topology evidence="1">Multi-pass membrane protein</topology>
    </subcellularLocation>
</comment>
<keyword evidence="2 7" id="KW-0812">Transmembrane</keyword>
<evidence type="ECO:0000256" key="5">
    <source>
        <dbReference type="ARBA" id="ARBA00038359"/>
    </source>
</evidence>
<dbReference type="PANTHER" id="PTHR33048:SF47">
    <property type="entry name" value="INTEGRAL MEMBRANE PROTEIN-RELATED"/>
    <property type="match status" value="1"/>
</dbReference>
<evidence type="ECO:0000256" key="2">
    <source>
        <dbReference type="ARBA" id="ARBA00022692"/>
    </source>
</evidence>
<comment type="caution">
    <text evidence="9">The sequence shown here is derived from an EMBL/GenBank/DDBJ whole genome shotgun (WGS) entry which is preliminary data.</text>
</comment>
<comment type="similarity">
    <text evidence="5">Belongs to the SAT4 family.</text>
</comment>
<evidence type="ECO:0000256" key="4">
    <source>
        <dbReference type="ARBA" id="ARBA00023136"/>
    </source>
</evidence>
<evidence type="ECO:0000313" key="9">
    <source>
        <dbReference type="EMBL" id="KAK9423323.1"/>
    </source>
</evidence>
<dbReference type="EMBL" id="JARVKF010000079">
    <property type="protein sequence ID" value="KAK9423323.1"/>
    <property type="molecule type" value="Genomic_DNA"/>
</dbReference>
<feature type="transmembrane region" description="Helical" evidence="7">
    <location>
        <begin position="127"/>
        <end position="149"/>
    </location>
</feature>
<evidence type="ECO:0000256" key="3">
    <source>
        <dbReference type="ARBA" id="ARBA00022989"/>
    </source>
</evidence>
<dbReference type="InterPro" id="IPR052337">
    <property type="entry name" value="SAT4-like"/>
</dbReference>
<feature type="domain" description="Rhodopsin" evidence="8">
    <location>
        <begin position="32"/>
        <end position="270"/>
    </location>
</feature>